<organism evidence="2 3">
    <name type="scientific">Mycena rosella</name>
    <name type="common">Pink bonnet</name>
    <name type="synonym">Agaricus rosellus</name>
    <dbReference type="NCBI Taxonomy" id="1033263"/>
    <lineage>
        <taxon>Eukaryota</taxon>
        <taxon>Fungi</taxon>
        <taxon>Dikarya</taxon>
        <taxon>Basidiomycota</taxon>
        <taxon>Agaricomycotina</taxon>
        <taxon>Agaricomycetes</taxon>
        <taxon>Agaricomycetidae</taxon>
        <taxon>Agaricales</taxon>
        <taxon>Marasmiineae</taxon>
        <taxon>Mycenaceae</taxon>
        <taxon>Mycena</taxon>
    </lineage>
</organism>
<feature type="compositionally biased region" description="Polar residues" evidence="1">
    <location>
        <begin position="17"/>
        <end position="31"/>
    </location>
</feature>
<comment type="caution">
    <text evidence="2">The sequence shown here is derived from an EMBL/GenBank/DDBJ whole genome shotgun (WGS) entry which is preliminary data.</text>
</comment>
<dbReference type="EMBL" id="JARKIE010000016">
    <property type="protein sequence ID" value="KAJ7701814.1"/>
    <property type="molecule type" value="Genomic_DNA"/>
</dbReference>
<reference evidence="2" key="1">
    <citation type="submission" date="2023-03" db="EMBL/GenBank/DDBJ databases">
        <title>Massive genome expansion in bonnet fungi (Mycena s.s.) driven by repeated elements and novel gene families across ecological guilds.</title>
        <authorList>
            <consortium name="Lawrence Berkeley National Laboratory"/>
            <person name="Harder C.B."/>
            <person name="Miyauchi S."/>
            <person name="Viragh M."/>
            <person name="Kuo A."/>
            <person name="Thoen E."/>
            <person name="Andreopoulos B."/>
            <person name="Lu D."/>
            <person name="Skrede I."/>
            <person name="Drula E."/>
            <person name="Henrissat B."/>
            <person name="Morin E."/>
            <person name="Kohler A."/>
            <person name="Barry K."/>
            <person name="LaButti K."/>
            <person name="Morin E."/>
            <person name="Salamov A."/>
            <person name="Lipzen A."/>
            <person name="Mereny Z."/>
            <person name="Hegedus B."/>
            <person name="Baldrian P."/>
            <person name="Stursova M."/>
            <person name="Weitz H."/>
            <person name="Taylor A."/>
            <person name="Grigoriev I.V."/>
            <person name="Nagy L.G."/>
            <person name="Martin F."/>
            <person name="Kauserud H."/>
        </authorList>
    </citation>
    <scope>NUCLEOTIDE SEQUENCE</scope>
    <source>
        <strain evidence="2">CBHHK067</strain>
    </source>
</reference>
<proteinExistence type="predicted"/>
<feature type="compositionally biased region" description="Basic and acidic residues" evidence="1">
    <location>
        <begin position="1"/>
        <end position="16"/>
    </location>
</feature>
<dbReference type="AlphaFoldDB" id="A0AAD7DX10"/>
<gene>
    <name evidence="2" type="ORF">B0H17DRAFT_1128044</name>
</gene>
<keyword evidence="3" id="KW-1185">Reference proteome</keyword>
<name>A0AAD7DX10_MYCRO</name>
<sequence length="104" mass="11911">MEHDDTKEVDIERSSDASHANTTGEYHQSQLGPKPTRKHFFSALDSGYADAVNLDAEAVEYTEAEERAVRRKIDLVVLPLIICRPHEYVRKWTSVWCKSQAFSM</sequence>
<protein>
    <submittedName>
        <fullName evidence="2">Uncharacterized protein</fullName>
    </submittedName>
</protein>
<dbReference type="Proteomes" id="UP001221757">
    <property type="component" value="Unassembled WGS sequence"/>
</dbReference>
<evidence type="ECO:0000313" key="3">
    <source>
        <dbReference type="Proteomes" id="UP001221757"/>
    </source>
</evidence>
<accession>A0AAD7DX10</accession>
<evidence type="ECO:0000256" key="1">
    <source>
        <dbReference type="SAM" id="MobiDB-lite"/>
    </source>
</evidence>
<feature type="region of interest" description="Disordered" evidence="1">
    <location>
        <begin position="1"/>
        <end position="37"/>
    </location>
</feature>
<evidence type="ECO:0000313" key="2">
    <source>
        <dbReference type="EMBL" id="KAJ7701814.1"/>
    </source>
</evidence>